<organism evidence="2 3">
    <name type="scientific">Apophysomyces ossiformis</name>
    <dbReference type="NCBI Taxonomy" id="679940"/>
    <lineage>
        <taxon>Eukaryota</taxon>
        <taxon>Fungi</taxon>
        <taxon>Fungi incertae sedis</taxon>
        <taxon>Mucoromycota</taxon>
        <taxon>Mucoromycotina</taxon>
        <taxon>Mucoromycetes</taxon>
        <taxon>Mucorales</taxon>
        <taxon>Mucorineae</taxon>
        <taxon>Mucoraceae</taxon>
        <taxon>Apophysomyces</taxon>
    </lineage>
</organism>
<reference evidence="2" key="1">
    <citation type="submission" date="2020-01" db="EMBL/GenBank/DDBJ databases">
        <title>Genome Sequencing of Three Apophysomyces-Like Fungal Strains Confirms a Novel Fungal Genus in the Mucoromycota with divergent Burkholderia-like Endosymbiotic Bacteria.</title>
        <authorList>
            <person name="Stajich J.E."/>
            <person name="Macias A.M."/>
            <person name="Carter-House D."/>
            <person name="Lovett B."/>
            <person name="Kasson L.R."/>
            <person name="Berry K."/>
            <person name="Grigoriev I."/>
            <person name="Chang Y."/>
            <person name="Spatafora J."/>
            <person name="Kasson M.T."/>
        </authorList>
    </citation>
    <scope>NUCLEOTIDE SEQUENCE</scope>
    <source>
        <strain evidence="2">NRRL A-21654</strain>
    </source>
</reference>
<feature type="compositionally biased region" description="Polar residues" evidence="1">
    <location>
        <begin position="1"/>
        <end position="15"/>
    </location>
</feature>
<accession>A0A8H7ERE4</accession>
<evidence type="ECO:0000313" key="3">
    <source>
        <dbReference type="Proteomes" id="UP000605846"/>
    </source>
</evidence>
<evidence type="ECO:0000313" key="2">
    <source>
        <dbReference type="EMBL" id="KAF7723282.1"/>
    </source>
</evidence>
<feature type="region of interest" description="Disordered" evidence="1">
    <location>
        <begin position="1"/>
        <end position="21"/>
    </location>
</feature>
<sequence length="259" mass="29011">MDISDNSSTYTSALSSPVEDDLPSIPQFAPRPLAIKPTYIKRTRTNRAGLRQTPYAKRYPSLDLGRYRSTAPLESMASHANLPLSSKHGRRLHGDIVDDQKFLIEIRALWMAKLEQLKTEHDILTCMARCTEEEVQDLESLPLTQQTATMPEETMPVLPSEEEQPLASVSRSSPTASTLLTTPKPSSPSRQEEIETTLEDALNENPAFMSQSTGEDYLDDIYAGGQFGNTDDDEYESAEDDEEARRALSYMLEQYGDKL</sequence>
<feature type="compositionally biased region" description="Low complexity" evidence="1">
    <location>
        <begin position="170"/>
        <end position="189"/>
    </location>
</feature>
<name>A0A8H7ERE4_9FUNG</name>
<proteinExistence type="predicted"/>
<evidence type="ECO:0000256" key="1">
    <source>
        <dbReference type="SAM" id="MobiDB-lite"/>
    </source>
</evidence>
<dbReference type="AlphaFoldDB" id="A0A8H7ERE4"/>
<keyword evidence="3" id="KW-1185">Reference proteome</keyword>
<gene>
    <name evidence="2" type="ORF">EC973_002128</name>
</gene>
<comment type="caution">
    <text evidence="2">The sequence shown here is derived from an EMBL/GenBank/DDBJ whole genome shotgun (WGS) entry which is preliminary data.</text>
</comment>
<dbReference type="OrthoDB" id="2290428at2759"/>
<dbReference type="EMBL" id="JABAYA010000157">
    <property type="protein sequence ID" value="KAF7723282.1"/>
    <property type="molecule type" value="Genomic_DNA"/>
</dbReference>
<feature type="region of interest" description="Disordered" evidence="1">
    <location>
        <begin position="144"/>
        <end position="243"/>
    </location>
</feature>
<dbReference type="Proteomes" id="UP000605846">
    <property type="component" value="Unassembled WGS sequence"/>
</dbReference>
<feature type="compositionally biased region" description="Acidic residues" evidence="1">
    <location>
        <begin position="230"/>
        <end position="242"/>
    </location>
</feature>
<protein>
    <submittedName>
        <fullName evidence="2">Uncharacterized protein</fullName>
    </submittedName>
</protein>